<organism evidence="2 3">
    <name type="scientific">Brunnivagina elsteri CCALA 953</name>
    <dbReference type="NCBI Taxonomy" id="987040"/>
    <lineage>
        <taxon>Bacteria</taxon>
        <taxon>Bacillati</taxon>
        <taxon>Cyanobacteriota</taxon>
        <taxon>Cyanophyceae</taxon>
        <taxon>Nostocales</taxon>
        <taxon>Calotrichaceae</taxon>
        <taxon>Brunnivagina</taxon>
    </lineage>
</organism>
<proteinExistence type="predicted"/>
<sequence length="433" mass="47267">MLKTLLLSGWFRVQPFLKYVVLVMLIAPFVAASSHATSVTQSGVITYASTSVTNDAGSASVKTPGVGDYAVNQVLLNQSQDNLSAEIMGPMPMQMAAVVEPRLLGRDRNSSLEAENPQGTEQPNRDPFATVELAPLANSEERTSELPTSQDDLIERLKIAKNNSLVAEHQASLYAAKINPIRESRSNFNDQIAPGGANAATQQESEDPLGSAYPIPMKWIAQTQESMGSKGGGVGYYRSVPVISPDGRYAVYSRVQLEVNPEQHNSRVSSVLFIEDRKTKQLRVVTSTSRNRDVLINVKSAPDANGEGTIGVLVPVSWSEKGDRFLARRFEGVMNTSDVNDYAVIWHREKDRTNTVGPAVQESDREKISILLGWSKSQPNHALFRAGEMGEEDWSLLTVGDDGKTASATDRDQPVTFGNQSTQVWAGPQVAYR</sequence>
<accession>A0A2A2TKU6</accession>
<dbReference type="OrthoDB" id="420905at2"/>
<gene>
    <name evidence="2" type="ORF">CK510_09610</name>
</gene>
<evidence type="ECO:0000313" key="3">
    <source>
        <dbReference type="Proteomes" id="UP000218238"/>
    </source>
</evidence>
<dbReference type="AlphaFoldDB" id="A0A2A2TKU6"/>
<reference evidence="2 3" key="1">
    <citation type="submission" date="2017-08" db="EMBL/GenBank/DDBJ databases">
        <title>Draft genome sequence of filamentous cyanobacterium Calothrix elsteri CCALA 953.</title>
        <authorList>
            <person name="Gagunashvili A.N."/>
            <person name="Elster J."/>
            <person name="Andresson O.S."/>
        </authorList>
    </citation>
    <scope>NUCLEOTIDE SEQUENCE [LARGE SCALE GENOMIC DNA]</scope>
    <source>
        <strain evidence="2 3">CCALA 953</strain>
    </source>
</reference>
<evidence type="ECO:0000256" key="1">
    <source>
        <dbReference type="SAM" id="MobiDB-lite"/>
    </source>
</evidence>
<dbReference type="EMBL" id="NTFS01000079">
    <property type="protein sequence ID" value="PAX57088.1"/>
    <property type="molecule type" value="Genomic_DNA"/>
</dbReference>
<feature type="region of interest" description="Disordered" evidence="1">
    <location>
        <begin position="186"/>
        <end position="210"/>
    </location>
</feature>
<keyword evidence="3" id="KW-1185">Reference proteome</keyword>
<dbReference type="Proteomes" id="UP000218238">
    <property type="component" value="Unassembled WGS sequence"/>
</dbReference>
<comment type="caution">
    <text evidence="2">The sequence shown here is derived from an EMBL/GenBank/DDBJ whole genome shotgun (WGS) entry which is preliminary data.</text>
</comment>
<name>A0A2A2TKU6_9CYAN</name>
<protein>
    <submittedName>
        <fullName evidence="2">Uncharacterized protein</fullName>
    </submittedName>
</protein>
<dbReference type="RefSeq" id="WP_095721492.1">
    <property type="nucleotide sequence ID" value="NZ_NTFS01000079.1"/>
</dbReference>
<evidence type="ECO:0000313" key="2">
    <source>
        <dbReference type="EMBL" id="PAX57088.1"/>
    </source>
</evidence>